<dbReference type="OrthoDB" id="9775224at2"/>
<reference evidence="4" key="1">
    <citation type="submission" date="2016-10" db="EMBL/GenBank/DDBJ databases">
        <authorList>
            <person name="Varghese N."/>
            <person name="Submissions S."/>
        </authorList>
    </citation>
    <scope>NUCLEOTIDE SEQUENCE [LARGE SCALE GENOMIC DNA]</scope>
    <source>
        <strain evidence="4">DSM 217</strain>
    </source>
</reference>
<dbReference type="GO" id="GO:0043751">
    <property type="term" value="F:polyphosphate:AMP phosphotransferase activity"/>
    <property type="evidence" value="ECO:0007669"/>
    <property type="project" value="InterPro"/>
</dbReference>
<accession>A0A1H2YYZ6</accession>
<dbReference type="EMBL" id="FNNZ01000014">
    <property type="protein sequence ID" value="SDX10393.1"/>
    <property type="molecule type" value="Genomic_DNA"/>
</dbReference>
<feature type="domain" description="Polyphosphate kinase-2-related" evidence="2">
    <location>
        <begin position="271"/>
        <end position="495"/>
    </location>
</feature>
<evidence type="ECO:0000313" key="4">
    <source>
        <dbReference type="Proteomes" id="UP000198816"/>
    </source>
</evidence>
<dbReference type="Proteomes" id="UP000198816">
    <property type="component" value="Unassembled WGS sequence"/>
</dbReference>
<protein>
    <submittedName>
        <fullName evidence="3">Polyphosphate:AMP phosphotransferase</fullName>
    </submittedName>
</protein>
<keyword evidence="4" id="KW-1185">Reference proteome</keyword>
<feature type="domain" description="Polyphosphate kinase-2-related" evidence="2">
    <location>
        <begin position="11"/>
        <end position="234"/>
    </location>
</feature>
<dbReference type="RefSeq" id="WP_093033776.1">
    <property type="nucleotide sequence ID" value="NZ_FNNZ01000014.1"/>
</dbReference>
<evidence type="ECO:0000313" key="3">
    <source>
        <dbReference type="EMBL" id="SDX10393.1"/>
    </source>
</evidence>
<dbReference type="Gene3D" id="3.40.50.300">
    <property type="entry name" value="P-loop containing nucleotide triphosphate hydrolases"/>
    <property type="match status" value="2"/>
</dbReference>
<dbReference type="InterPro" id="IPR022489">
    <property type="entry name" value="PolyP_AMP_Tfrase"/>
</dbReference>
<dbReference type="SUPFAM" id="SSF52540">
    <property type="entry name" value="P-loop containing nucleoside triphosphate hydrolases"/>
    <property type="match status" value="2"/>
</dbReference>
<keyword evidence="3" id="KW-0808">Transferase</keyword>
<gene>
    <name evidence="3" type="ORF">SAMN05421783_11447</name>
</gene>
<dbReference type="GO" id="GO:0006797">
    <property type="term" value="P:polyphosphate metabolic process"/>
    <property type="evidence" value="ECO:0007669"/>
    <property type="project" value="InterPro"/>
</dbReference>
<dbReference type="Pfam" id="PF03976">
    <property type="entry name" value="PPK2"/>
    <property type="match status" value="2"/>
</dbReference>
<feature type="compositionally biased region" description="Basic and acidic residues" evidence="1">
    <location>
        <begin position="508"/>
        <end position="521"/>
    </location>
</feature>
<feature type="compositionally biased region" description="Basic and acidic residues" evidence="1">
    <location>
        <begin position="233"/>
        <end position="243"/>
    </location>
</feature>
<feature type="region of interest" description="Disordered" evidence="1">
    <location>
        <begin position="232"/>
        <end position="254"/>
    </location>
</feature>
<dbReference type="PANTHER" id="PTHR34383:SF3">
    <property type="entry name" value="POLYPHOSPHATE:AMP PHOSPHOTRANSFERASE"/>
    <property type="match status" value="1"/>
</dbReference>
<evidence type="ECO:0000259" key="2">
    <source>
        <dbReference type="Pfam" id="PF03976"/>
    </source>
</evidence>
<proteinExistence type="predicted"/>
<dbReference type="PANTHER" id="PTHR34383">
    <property type="entry name" value="POLYPHOSPHATE:AMP PHOSPHOTRANSFERASE-RELATED"/>
    <property type="match status" value="1"/>
</dbReference>
<dbReference type="STRING" id="1058.SAMN05421783_11447"/>
<name>A0A1H2YYZ6_THIRO</name>
<feature type="region of interest" description="Disordered" evidence="1">
    <location>
        <begin position="498"/>
        <end position="530"/>
    </location>
</feature>
<dbReference type="InterPro" id="IPR027417">
    <property type="entry name" value="P-loop_NTPase"/>
</dbReference>
<sequence>MFESTKVGRSVSKDDFKEQQEDLRTQLLLAQRDLKDSDIPVVVLISGVEAAGKGEVVNRLNEWLDTRGVQTFAFWDETDEERARPRYWRFWRSMPPRGEISILFGGWYQTPIEHRFQGHCSDAELDGELNRIVDFEHMLIQDGALILKFWFHMSEEDQKARLKELSRDDKSRWKMLPDKSKFSEQYAAFEQVAERVIRHTDRGDCPWYLVEAEDRRYRDLTVGKTLLHAIRSRLRETPPDEPKTSGGSPELPSGANAQITLLDQLDLSLALDKDTYKAEMKRLQTEINELAWSAYNQKRSTVLVFEGVDAGGKGGAIRRITTAVDARLYRAIPVAAPTDEEKSHHYLWRFWRHIPRAGYITLYDRSWYGRVLVERVEGFAGDAEWRRAYSEINRFEEQLVDSGVILLKFWIHISQDEQLRRFKDRESVPYKQYKITDDDWRNREKWPQYKDAINEMVVRTSTKHAAWTLVEGNDKPYARIKVLKTVCDTVREALKHAPEPTSGYLPCGEKRPEQTKPEQTKKASNGKSES</sequence>
<organism evidence="3 4">
    <name type="scientific">Thiocapsa roseopersicina</name>
    <dbReference type="NCBI Taxonomy" id="1058"/>
    <lineage>
        <taxon>Bacteria</taxon>
        <taxon>Pseudomonadati</taxon>
        <taxon>Pseudomonadota</taxon>
        <taxon>Gammaproteobacteria</taxon>
        <taxon>Chromatiales</taxon>
        <taxon>Chromatiaceae</taxon>
        <taxon>Thiocapsa</taxon>
    </lineage>
</organism>
<evidence type="ECO:0000256" key="1">
    <source>
        <dbReference type="SAM" id="MobiDB-lite"/>
    </source>
</evidence>
<dbReference type="NCBIfam" id="TIGR03708">
    <property type="entry name" value="poly_P_AMP_trns"/>
    <property type="match status" value="1"/>
</dbReference>
<dbReference type="AlphaFoldDB" id="A0A1H2YYZ6"/>
<dbReference type="InterPro" id="IPR022488">
    <property type="entry name" value="PPK2-related"/>
</dbReference>